<sequence length="65" mass="7257">MSTLFMAVALRYAGTSVEPMGNVAVYVMTFPGQKECGSHALARQMFYSSVPSRPRNNMRFTRHVA</sequence>
<organism evidence="1 2">
    <name type="scientific">Penicillium cosmopolitanum</name>
    <dbReference type="NCBI Taxonomy" id="1131564"/>
    <lineage>
        <taxon>Eukaryota</taxon>
        <taxon>Fungi</taxon>
        <taxon>Dikarya</taxon>
        <taxon>Ascomycota</taxon>
        <taxon>Pezizomycotina</taxon>
        <taxon>Eurotiomycetes</taxon>
        <taxon>Eurotiomycetidae</taxon>
        <taxon>Eurotiales</taxon>
        <taxon>Aspergillaceae</taxon>
        <taxon>Penicillium</taxon>
    </lineage>
</organism>
<dbReference type="EMBL" id="JAPZBU010000009">
    <property type="protein sequence ID" value="KAJ5387170.1"/>
    <property type="molecule type" value="Genomic_DNA"/>
</dbReference>
<proteinExistence type="predicted"/>
<keyword evidence="2" id="KW-1185">Reference proteome</keyword>
<gene>
    <name evidence="1" type="ORF">N7509_009711</name>
</gene>
<dbReference type="GeneID" id="81373328"/>
<comment type="caution">
    <text evidence="1">The sequence shown here is derived from an EMBL/GenBank/DDBJ whole genome shotgun (WGS) entry which is preliminary data.</text>
</comment>
<reference evidence="1" key="2">
    <citation type="journal article" date="2023" name="IMA Fungus">
        <title>Comparative genomic study of the Penicillium genus elucidates a diverse pangenome and 15 lateral gene transfer events.</title>
        <authorList>
            <person name="Petersen C."/>
            <person name="Sorensen T."/>
            <person name="Nielsen M.R."/>
            <person name="Sondergaard T.E."/>
            <person name="Sorensen J.L."/>
            <person name="Fitzpatrick D.A."/>
            <person name="Frisvad J.C."/>
            <person name="Nielsen K.L."/>
        </authorList>
    </citation>
    <scope>NUCLEOTIDE SEQUENCE</scope>
    <source>
        <strain evidence="1">IBT 29677</strain>
    </source>
</reference>
<protein>
    <submittedName>
        <fullName evidence="1">Uncharacterized protein</fullName>
    </submittedName>
</protein>
<dbReference type="Proteomes" id="UP001147747">
    <property type="component" value="Unassembled WGS sequence"/>
</dbReference>
<evidence type="ECO:0000313" key="2">
    <source>
        <dbReference type="Proteomes" id="UP001147747"/>
    </source>
</evidence>
<name>A0A9X0B3X6_9EURO</name>
<evidence type="ECO:0000313" key="1">
    <source>
        <dbReference type="EMBL" id="KAJ5387170.1"/>
    </source>
</evidence>
<dbReference type="RefSeq" id="XP_056484968.1">
    <property type="nucleotide sequence ID" value="XM_056634348.1"/>
</dbReference>
<accession>A0A9X0B3X6</accession>
<dbReference type="AlphaFoldDB" id="A0A9X0B3X6"/>
<reference evidence="1" key="1">
    <citation type="submission" date="2022-12" db="EMBL/GenBank/DDBJ databases">
        <authorList>
            <person name="Petersen C."/>
        </authorList>
    </citation>
    <scope>NUCLEOTIDE SEQUENCE</scope>
    <source>
        <strain evidence="1">IBT 29677</strain>
    </source>
</reference>